<dbReference type="Proteomes" id="UP000694044">
    <property type="component" value="Unassembled WGS sequence"/>
</dbReference>
<keyword evidence="4" id="KW-1185">Reference proteome</keyword>
<reference evidence="3" key="1">
    <citation type="submission" date="2021-02" db="EMBL/GenBank/DDBJ databases">
        <authorList>
            <person name="Palmer J.M."/>
        </authorList>
    </citation>
    <scope>NUCLEOTIDE SEQUENCE</scope>
    <source>
        <strain evidence="3">SCRP734</strain>
    </source>
</reference>
<accession>A0A8T1WI40</accession>
<feature type="region of interest" description="Disordered" evidence="2">
    <location>
        <begin position="1"/>
        <end position="33"/>
    </location>
</feature>
<proteinExistence type="predicted"/>
<comment type="caution">
    <text evidence="3">The sequence shown here is derived from an EMBL/GenBank/DDBJ whole genome shotgun (WGS) entry which is preliminary data.</text>
</comment>
<feature type="region of interest" description="Disordered" evidence="2">
    <location>
        <begin position="978"/>
        <end position="999"/>
    </location>
</feature>
<feature type="coiled-coil region" evidence="1">
    <location>
        <begin position="159"/>
        <end position="186"/>
    </location>
</feature>
<protein>
    <submittedName>
        <fullName evidence="3">Uncharacterized protein</fullName>
    </submittedName>
</protein>
<evidence type="ECO:0000313" key="4">
    <source>
        <dbReference type="Proteomes" id="UP000694044"/>
    </source>
</evidence>
<dbReference type="AlphaFoldDB" id="A0A8T1WI40"/>
<dbReference type="OrthoDB" id="63887at2759"/>
<feature type="compositionally biased region" description="Acidic residues" evidence="2">
    <location>
        <begin position="1"/>
        <end position="10"/>
    </location>
</feature>
<organism evidence="3 4">
    <name type="scientific">Phytophthora pseudosyringae</name>
    <dbReference type="NCBI Taxonomy" id="221518"/>
    <lineage>
        <taxon>Eukaryota</taxon>
        <taxon>Sar</taxon>
        <taxon>Stramenopiles</taxon>
        <taxon>Oomycota</taxon>
        <taxon>Peronosporomycetes</taxon>
        <taxon>Peronosporales</taxon>
        <taxon>Peronosporaceae</taxon>
        <taxon>Phytophthora</taxon>
    </lineage>
</organism>
<dbReference type="EMBL" id="JAGDFM010000015">
    <property type="protein sequence ID" value="KAG7392014.1"/>
    <property type="molecule type" value="Genomic_DNA"/>
</dbReference>
<gene>
    <name evidence="3" type="ORF">PHYPSEUDO_002723</name>
</gene>
<evidence type="ECO:0000256" key="2">
    <source>
        <dbReference type="SAM" id="MobiDB-lite"/>
    </source>
</evidence>
<evidence type="ECO:0000256" key="1">
    <source>
        <dbReference type="SAM" id="Coils"/>
    </source>
</evidence>
<feature type="coiled-coil region" evidence="1">
    <location>
        <begin position="304"/>
        <end position="331"/>
    </location>
</feature>
<name>A0A8T1WI40_9STRA</name>
<keyword evidence="1" id="KW-0175">Coiled coil</keyword>
<feature type="compositionally biased region" description="Polar residues" evidence="2">
    <location>
        <begin position="17"/>
        <end position="27"/>
    </location>
</feature>
<sequence>MQSDLDDEAGCSETRNRPATTNENMLQPSKRKLGESSLKIEHIQRLRNIETWNAQCIAEEKGFEQQASRFEYDFSKALQSTDHLGVPNALRTATCFDVLTKISTKFPRFENLTRMTRSELERSAYINDRSPTLVVKSDPFALASAGGFAPEALKESLARRAYFTELKEVLKEKESLEQRLSRLDSLHQFMLKRLRNNELMVDRLAYRWGRLVMRQTLADWKKIIIRKKYTRVLLEKTRWRWAKQRLMRLFHRWNDYAVAEKVRKSNEQIQLYRDNKHDFQELIGRLQVQIEGAKVELKAHREHLDLAKRHTMSLEELLAQLELRVRHSQERKLQTISNQWGKLCFAFVDCECDYLQNMLDSVSVEDYVDVSALLMKGEDDSDLLRLPSELLVLRWINFQLEQCGEAFRHFFPSSVGLIQNFSSDMHCYYPLRHILQRVLTVKRRRQPARPAKMQSTFNLLSRAAVDSIAGANASSKQSPFPTREELYAALTEQLNPPCPALLCDHVLSNEMPSDLMFCLFSFLVCEHPSLAAQSSPTGQGSNPASAYPWYEAQVALNEARAVWESVRLQWRELQTPFDVLEATKAPPEMTSPPQLLAKANIVLQNAVNTVQYACSKRGIAVRVWGCLQRRMQQDALRLLVRRGREQTPFELVDRRVWREKYMLTTLHISKLAQVSLTQSDNKQSNEEVTEELQRVEQVLGEHYERLRQVYLFYANVDSSRTPRDVASENQPRGGGNAVDEARFFHKLSACMSLGEFYVFLKECQVFGKTRSFPYDFVQNVFDKVSPDVAASMETATLMLPLTHTLSAPSKDPGREMTPAEFVEALVHIVPSARVQWKGADVVPSTGLAQCFQRFLEEIVFPTAMSLDEEKSSVFRPQLLTFECREVFTTHHKKLRSMYSHFAASEMTLERRFANQDSAELRGSSKMLSANGFVNCCQHYDLFRENLLHFDDIQHILAETLHLERESVHFDLAGATTGSASSFSDVPETRTSKHKSKPGQSEENVLLTLAEFLEALAAVACYLTPDAFVPLAAKLDAFFSERLESSAIAS</sequence>
<evidence type="ECO:0000313" key="3">
    <source>
        <dbReference type="EMBL" id="KAG7392014.1"/>
    </source>
</evidence>